<keyword evidence="8" id="KW-0808">Transferase</keyword>
<organism evidence="9">
    <name type="scientific">Perkinsus marinus (strain ATCC 50983 / TXsc)</name>
    <dbReference type="NCBI Taxonomy" id="423536"/>
    <lineage>
        <taxon>Eukaryota</taxon>
        <taxon>Sar</taxon>
        <taxon>Alveolata</taxon>
        <taxon>Perkinsozoa</taxon>
        <taxon>Perkinsea</taxon>
        <taxon>Perkinsida</taxon>
        <taxon>Perkinsidae</taxon>
        <taxon>Perkinsus</taxon>
    </lineage>
</organism>
<dbReference type="FunFam" id="1.10.510.10:FF:000571">
    <property type="entry name" value="Maternal embryonic leucine zipper kinase"/>
    <property type="match status" value="1"/>
</dbReference>
<accession>C5LHD5</accession>
<dbReference type="OrthoDB" id="193931at2759"/>
<protein>
    <submittedName>
        <fullName evidence="8">Calcium-dependent protein kinase, putative</fullName>
    </submittedName>
</protein>
<evidence type="ECO:0000313" key="8">
    <source>
        <dbReference type="EMBL" id="EER03944.1"/>
    </source>
</evidence>
<dbReference type="SUPFAM" id="SSF56112">
    <property type="entry name" value="Protein kinase-like (PK-like)"/>
    <property type="match status" value="1"/>
</dbReference>
<dbReference type="PROSITE" id="PS00108">
    <property type="entry name" value="PROTEIN_KINASE_ST"/>
    <property type="match status" value="1"/>
</dbReference>
<keyword evidence="5" id="KW-0723">Serine/threonine-protein kinase</keyword>
<evidence type="ECO:0000256" key="4">
    <source>
        <dbReference type="PROSITE-ProRule" id="PRU10141"/>
    </source>
</evidence>
<name>C5LHD5_PERM5</name>
<dbReference type="GO" id="GO:0005524">
    <property type="term" value="F:ATP binding"/>
    <property type="evidence" value="ECO:0007669"/>
    <property type="project" value="UniProtKB-UniRule"/>
</dbReference>
<dbReference type="AlphaFoldDB" id="C5LHD5"/>
<feature type="region of interest" description="Disordered" evidence="6">
    <location>
        <begin position="324"/>
        <end position="380"/>
    </location>
</feature>
<keyword evidence="3 4" id="KW-0067">ATP-binding</keyword>
<dbReference type="InterPro" id="IPR011009">
    <property type="entry name" value="Kinase-like_dom_sf"/>
</dbReference>
<keyword evidence="2 4" id="KW-0547">Nucleotide-binding</keyword>
<dbReference type="InParanoid" id="C5LHD5"/>
<evidence type="ECO:0000256" key="3">
    <source>
        <dbReference type="ARBA" id="ARBA00022840"/>
    </source>
</evidence>
<keyword evidence="8" id="KW-0418">Kinase</keyword>
<dbReference type="EMBL" id="GG682011">
    <property type="protein sequence ID" value="EER03944.1"/>
    <property type="molecule type" value="Genomic_DNA"/>
</dbReference>
<comment type="similarity">
    <text evidence="5">Belongs to the protein kinase superfamily.</text>
</comment>
<evidence type="ECO:0000259" key="7">
    <source>
        <dbReference type="PROSITE" id="PS50011"/>
    </source>
</evidence>
<feature type="compositionally biased region" description="Basic and acidic residues" evidence="6">
    <location>
        <begin position="361"/>
        <end position="371"/>
    </location>
</feature>
<comment type="subunit">
    <text evidence="1">Monomer.</text>
</comment>
<dbReference type="InterPro" id="IPR008271">
    <property type="entry name" value="Ser/Thr_kinase_AS"/>
</dbReference>
<dbReference type="Proteomes" id="UP000007800">
    <property type="component" value="Unassembled WGS sequence"/>
</dbReference>
<dbReference type="Gene3D" id="1.10.510.10">
    <property type="entry name" value="Transferase(Phosphotransferase) domain 1"/>
    <property type="match status" value="1"/>
</dbReference>
<dbReference type="RefSeq" id="XP_002772128.1">
    <property type="nucleotide sequence ID" value="XM_002772082.1"/>
</dbReference>
<sequence length="380" mass="43316">MGCQNSQPVDSSSGFFFNPDGDKIYEDIREHYSIGQVLGSGSFGQVRVCTLLENGERRAVKLLDQSQPDSVPMFCQEIKLLLKVHSEHIIQFYEYFIDHHFLYIVMELCTGGELLKKVIEMRRFCEEDAARVCRQVVLAIAALHSAGICHRDIKAENLLLDGSGDVKTCIVKLIDFGLATSVHSTGRLSELCGSAHYLAPELLGQNYSFPVDLWSLGVLMYLLLYGYYPYDGPSSREIMMQILRNRIQWTHRKEKYKLSPECLKFLKGLLCRTEVDRLTAERLNPTAVEEISGRPEFVRRDNKVMTAPSRTWWFSKFSMRSSSREMQGGQRLSDLIPSGGRGQRTDRRIRRRSSEADLEEGDKAKLRDSIEPSRSGKLRG</sequence>
<dbReference type="SMART" id="SM00220">
    <property type="entry name" value="S_TKc"/>
    <property type="match status" value="1"/>
</dbReference>
<evidence type="ECO:0000256" key="5">
    <source>
        <dbReference type="RuleBase" id="RU000304"/>
    </source>
</evidence>
<evidence type="ECO:0000256" key="1">
    <source>
        <dbReference type="ARBA" id="ARBA00011245"/>
    </source>
</evidence>
<proteinExistence type="inferred from homology"/>
<gene>
    <name evidence="8" type="ORF">Pmar_PMAR017359</name>
</gene>
<feature type="binding site" evidence="4">
    <location>
        <position position="61"/>
    </location>
    <ligand>
        <name>ATP</name>
        <dbReference type="ChEBI" id="CHEBI:30616"/>
    </ligand>
</feature>
<dbReference type="InterPro" id="IPR017441">
    <property type="entry name" value="Protein_kinase_ATP_BS"/>
</dbReference>
<dbReference type="GeneID" id="9044693"/>
<dbReference type="OMA" id="EVNTIRY"/>
<evidence type="ECO:0000313" key="9">
    <source>
        <dbReference type="Proteomes" id="UP000007800"/>
    </source>
</evidence>
<evidence type="ECO:0000256" key="6">
    <source>
        <dbReference type="SAM" id="MobiDB-lite"/>
    </source>
</evidence>
<dbReference type="PROSITE" id="PS50011">
    <property type="entry name" value="PROTEIN_KINASE_DOM"/>
    <property type="match status" value="1"/>
</dbReference>
<dbReference type="PANTHER" id="PTHR24347">
    <property type="entry name" value="SERINE/THREONINE-PROTEIN KINASE"/>
    <property type="match status" value="1"/>
</dbReference>
<dbReference type="InterPro" id="IPR000719">
    <property type="entry name" value="Prot_kinase_dom"/>
</dbReference>
<evidence type="ECO:0000256" key="2">
    <source>
        <dbReference type="ARBA" id="ARBA00022741"/>
    </source>
</evidence>
<dbReference type="Pfam" id="PF00069">
    <property type="entry name" value="Pkinase"/>
    <property type="match status" value="1"/>
</dbReference>
<reference evidence="8 9" key="1">
    <citation type="submission" date="2008-07" db="EMBL/GenBank/DDBJ databases">
        <authorList>
            <person name="El-Sayed N."/>
            <person name="Caler E."/>
            <person name="Inman J."/>
            <person name="Amedeo P."/>
            <person name="Hass B."/>
            <person name="Wortman J."/>
        </authorList>
    </citation>
    <scope>NUCLEOTIDE SEQUENCE [LARGE SCALE GENOMIC DNA]</scope>
    <source>
        <strain evidence="9">ATCC 50983 / TXsc</strain>
    </source>
</reference>
<dbReference type="GO" id="GO:0004674">
    <property type="term" value="F:protein serine/threonine kinase activity"/>
    <property type="evidence" value="ECO:0007669"/>
    <property type="project" value="UniProtKB-KW"/>
</dbReference>
<keyword evidence="9" id="KW-1185">Reference proteome</keyword>
<dbReference type="PROSITE" id="PS00107">
    <property type="entry name" value="PROTEIN_KINASE_ATP"/>
    <property type="match status" value="1"/>
</dbReference>
<feature type="domain" description="Protein kinase" evidence="7">
    <location>
        <begin position="32"/>
        <end position="297"/>
    </location>
</feature>